<dbReference type="Pfam" id="PF01979">
    <property type="entry name" value="Amidohydro_1"/>
    <property type="match status" value="1"/>
</dbReference>
<dbReference type="InterPro" id="IPR023100">
    <property type="entry name" value="D-aminoacylase_insert_dom_sf"/>
</dbReference>
<dbReference type="STRING" id="1797689.A3F24_02335"/>
<dbReference type="Gene3D" id="3.30.1490.130">
    <property type="entry name" value="D-aminoacylase. Domain 3"/>
    <property type="match status" value="1"/>
</dbReference>
<feature type="domain" description="Amidohydrolase-related" evidence="3">
    <location>
        <begin position="425"/>
        <end position="479"/>
    </location>
</feature>
<protein>
    <recommendedName>
        <fullName evidence="3">Amidohydrolase-related domain-containing protein</fullName>
    </recommendedName>
</protein>
<dbReference type="Gene3D" id="2.30.40.10">
    <property type="entry name" value="Urease, subunit C, domain 1"/>
    <property type="match status" value="1"/>
</dbReference>
<accession>A0A1G1Z4L3</accession>
<dbReference type="InterPro" id="IPR006680">
    <property type="entry name" value="Amidohydro-rel"/>
</dbReference>
<sequence>MSILIRGAQVLDGTGKPSYQADALVQSDRISAIGNLGKRNADHIIEAAGMYIAPGFIDVNTDADHYLSLFTNPSQKDFLLQGVTTIIGGHCGSSLAPLLYGTLESVRKWADPDLINVDWHTVAEFLAVLERRRIGVNFGTFVGHSTVRRSLTAQGQRELTKPELAVFRKVLQRALEEGAFGLSTGLGYVHGRGTPYKEIKALLQIVADFKGIYATHLRSESEGLLDSVRETVTAADETHVTTIISHFKPLIGFEKEYHESLQLLEGKSGSAPVYFDMYPYDTSASPIYTLLPLWAQGNTETMMKNITDPELAAKIIADLREMKAEDITIASAPRNDFLIGKTLASIARNQEMSAGQALLKVLQMLNLRGIVFYKNINFEVVLETLHHSRCFIASNGSSLPKGEHSLQHERSLKTFPKFLQIALRDKLMPLHEAIKKITSFPAEKLNLKDRGVLQEKKIADLVVFKNAVIQNVIVNGELVVENGTYREGALEGKVLRHND</sequence>
<dbReference type="AlphaFoldDB" id="A0A1G1Z4L3"/>
<evidence type="ECO:0000259" key="3">
    <source>
        <dbReference type="Pfam" id="PF01979"/>
    </source>
</evidence>
<evidence type="ECO:0000256" key="2">
    <source>
        <dbReference type="ARBA" id="ARBA00022801"/>
    </source>
</evidence>
<reference evidence="4 5" key="1">
    <citation type="journal article" date="2016" name="Nat. Commun.">
        <title>Thousands of microbial genomes shed light on interconnected biogeochemical processes in an aquifer system.</title>
        <authorList>
            <person name="Anantharaman K."/>
            <person name="Brown C.T."/>
            <person name="Hug L.A."/>
            <person name="Sharon I."/>
            <person name="Castelle C.J."/>
            <person name="Probst A.J."/>
            <person name="Thomas B.C."/>
            <person name="Singh A."/>
            <person name="Wilkins M.J."/>
            <person name="Karaoz U."/>
            <person name="Brodie E.L."/>
            <person name="Williams K.H."/>
            <person name="Hubbard S.S."/>
            <person name="Banfield J.F."/>
        </authorList>
    </citation>
    <scope>NUCLEOTIDE SEQUENCE [LARGE SCALE GENOMIC DNA]</scope>
</reference>
<name>A0A1G1Z4L3_9BACT</name>
<dbReference type="EMBL" id="MHIX01000032">
    <property type="protein sequence ID" value="OGY58830.1"/>
    <property type="molecule type" value="Genomic_DNA"/>
</dbReference>
<comment type="similarity">
    <text evidence="1">Belongs to the metallo-dependent hydrolases superfamily. NagA family.</text>
</comment>
<dbReference type="GO" id="GO:0006046">
    <property type="term" value="P:N-acetylglucosamine catabolic process"/>
    <property type="evidence" value="ECO:0007669"/>
    <property type="project" value="TreeGrafter"/>
</dbReference>
<dbReference type="InterPro" id="IPR011059">
    <property type="entry name" value="Metal-dep_hydrolase_composite"/>
</dbReference>
<comment type="caution">
    <text evidence="4">The sequence shown here is derived from an EMBL/GenBank/DDBJ whole genome shotgun (WGS) entry which is preliminary data.</text>
</comment>
<gene>
    <name evidence="4" type="ORF">A3F24_02335</name>
</gene>
<evidence type="ECO:0000313" key="5">
    <source>
        <dbReference type="Proteomes" id="UP000178515"/>
    </source>
</evidence>
<dbReference type="GO" id="GO:0008448">
    <property type="term" value="F:N-acetylglucosamine-6-phosphate deacetylase activity"/>
    <property type="evidence" value="ECO:0007669"/>
    <property type="project" value="TreeGrafter"/>
</dbReference>
<dbReference type="PANTHER" id="PTHR11113:SF14">
    <property type="entry name" value="N-ACETYLGLUCOSAMINE-6-PHOSPHATE DEACETYLASE"/>
    <property type="match status" value="1"/>
</dbReference>
<dbReference type="InterPro" id="IPR032466">
    <property type="entry name" value="Metal_Hydrolase"/>
</dbReference>
<dbReference type="PANTHER" id="PTHR11113">
    <property type="entry name" value="N-ACETYLGLUCOSAMINE-6-PHOSPHATE DEACETYLASE"/>
    <property type="match status" value="1"/>
</dbReference>
<evidence type="ECO:0000256" key="1">
    <source>
        <dbReference type="ARBA" id="ARBA00010716"/>
    </source>
</evidence>
<dbReference type="Proteomes" id="UP000178515">
    <property type="component" value="Unassembled WGS sequence"/>
</dbReference>
<dbReference type="SUPFAM" id="SSF51338">
    <property type="entry name" value="Composite domain of metallo-dependent hydrolases"/>
    <property type="match status" value="1"/>
</dbReference>
<proteinExistence type="inferred from homology"/>
<evidence type="ECO:0000313" key="4">
    <source>
        <dbReference type="EMBL" id="OGY58830.1"/>
    </source>
</evidence>
<dbReference type="SUPFAM" id="SSF51556">
    <property type="entry name" value="Metallo-dependent hydrolases"/>
    <property type="match status" value="1"/>
</dbReference>
<organism evidence="4 5">
    <name type="scientific">Candidatus Colwellbacteria bacterium RIFCSPHIGHO2_12_FULL_44_17</name>
    <dbReference type="NCBI Taxonomy" id="1797689"/>
    <lineage>
        <taxon>Bacteria</taxon>
        <taxon>Candidatus Colwelliibacteriota</taxon>
    </lineage>
</organism>
<dbReference type="Gene3D" id="3.20.20.140">
    <property type="entry name" value="Metal-dependent hydrolases"/>
    <property type="match status" value="1"/>
</dbReference>
<keyword evidence="2" id="KW-0378">Hydrolase</keyword>